<dbReference type="Ensembl" id="ENSCPRT00005013483.1">
    <property type="protein sequence ID" value="ENSCPRP00005011426.1"/>
    <property type="gene ID" value="ENSCPRG00005008139.1"/>
</dbReference>
<proteinExistence type="predicted"/>
<keyword evidence="2" id="KW-1185">Reference proteome</keyword>
<evidence type="ECO:0000313" key="2">
    <source>
        <dbReference type="Proteomes" id="UP000594220"/>
    </source>
</evidence>
<name>A0A7M4FVT4_CROPO</name>
<sequence length="99" mass="11326">MAMPDGSQCQWDQISRFELGVRAASSWSPHEVFWGVGAKYNHMARRVPEYHILRVQWKDLREKGPPIRPIHALATLSICLTPLAVALTLHKTRRSEPEP</sequence>
<dbReference type="AlphaFoldDB" id="A0A7M4FVT4"/>
<protein>
    <submittedName>
        <fullName evidence="1">Uncharacterized protein</fullName>
    </submittedName>
</protein>
<evidence type="ECO:0000313" key="1">
    <source>
        <dbReference type="Ensembl" id="ENSCPRP00005011426.1"/>
    </source>
</evidence>
<dbReference type="Proteomes" id="UP000594220">
    <property type="component" value="Unplaced"/>
</dbReference>
<reference evidence="1" key="1">
    <citation type="submission" date="2025-08" db="UniProtKB">
        <authorList>
            <consortium name="Ensembl"/>
        </authorList>
    </citation>
    <scope>IDENTIFICATION</scope>
</reference>
<accession>A0A7M4FVT4</accession>
<reference evidence="1" key="2">
    <citation type="submission" date="2025-09" db="UniProtKB">
        <authorList>
            <consortium name="Ensembl"/>
        </authorList>
    </citation>
    <scope>IDENTIFICATION</scope>
</reference>
<organism evidence="1 2">
    <name type="scientific">Crocodylus porosus</name>
    <name type="common">Saltwater crocodile</name>
    <name type="synonym">Estuarine crocodile</name>
    <dbReference type="NCBI Taxonomy" id="8502"/>
    <lineage>
        <taxon>Eukaryota</taxon>
        <taxon>Metazoa</taxon>
        <taxon>Chordata</taxon>
        <taxon>Craniata</taxon>
        <taxon>Vertebrata</taxon>
        <taxon>Euteleostomi</taxon>
        <taxon>Archelosauria</taxon>
        <taxon>Archosauria</taxon>
        <taxon>Crocodylia</taxon>
        <taxon>Longirostres</taxon>
        <taxon>Crocodylidae</taxon>
        <taxon>Crocodylus</taxon>
    </lineage>
</organism>